<gene>
    <name evidence="1" type="primary">traD</name>
    <name evidence="1" type="ORF">SIL82_20490</name>
</gene>
<organism evidence="1 2">
    <name type="scientific">Sphingomonas echinoides</name>
    <dbReference type="NCBI Taxonomy" id="59803"/>
    <lineage>
        <taxon>Bacteria</taxon>
        <taxon>Pseudomonadati</taxon>
        <taxon>Pseudomonadota</taxon>
        <taxon>Alphaproteobacteria</taxon>
        <taxon>Sphingomonadales</taxon>
        <taxon>Sphingomonadaceae</taxon>
        <taxon>Sphingomonas</taxon>
    </lineage>
</organism>
<dbReference type="Pfam" id="PF06412">
    <property type="entry name" value="TraD"/>
    <property type="match status" value="1"/>
</dbReference>
<evidence type="ECO:0000313" key="1">
    <source>
        <dbReference type="EMBL" id="MDX5986639.1"/>
    </source>
</evidence>
<dbReference type="EMBL" id="JAWXXV010000003">
    <property type="protein sequence ID" value="MDX5986639.1"/>
    <property type="molecule type" value="Genomic_DNA"/>
</dbReference>
<comment type="caution">
    <text evidence="1">The sequence shown here is derived from an EMBL/GenBank/DDBJ whole genome shotgun (WGS) entry which is preliminary data.</text>
</comment>
<protein>
    <submittedName>
        <fullName evidence="1">Conjugal transfer protein TraD</fullName>
    </submittedName>
</protein>
<accession>A0ABU4PUU9</accession>
<reference evidence="1 2" key="1">
    <citation type="submission" date="2023-11" db="EMBL/GenBank/DDBJ databases">
        <title>MicrobeMod: A computational toolkit for identifying prokaryotic methylation and restriction-modification with nanopore sequencing.</title>
        <authorList>
            <person name="Crits-Christoph A."/>
            <person name="Kang S.C."/>
            <person name="Lee H."/>
            <person name="Ostrov N."/>
        </authorList>
    </citation>
    <scope>NUCLEOTIDE SEQUENCE [LARGE SCALE GENOMIC DNA]</scope>
    <source>
        <strain evidence="1 2">ATCC 14820</strain>
    </source>
</reference>
<keyword evidence="2" id="KW-1185">Reference proteome</keyword>
<dbReference type="Proteomes" id="UP001279660">
    <property type="component" value="Unassembled WGS sequence"/>
</dbReference>
<evidence type="ECO:0000313" key="2">
    <source>
        <dbReference type="Proteomes" id="UP001279660"/>
    </source>
</evidence>
<dbReference type="InterPro" id="IPR009444">
    <property type="entry name" value="Conjugal_tfr_TraD_a-type"/>
</dbReference>
<dbReference type="RefSeq" id="WP_319625238.1">
    <property type="nucleotide sequence ID" value="NZ_JAWXXV010000003.1"/>
</dbReference>
<name>A0ABU4PUU9_9SPHN</name>
<sequence length="53" mass="5879">MELTEDDRAVILGALIEAAAKLRATDGAEHEQVVAIWRRRGRRAFGEDDVGSR</sequence>
<proteinExistence type="predicted"/>